<keyword evidence="5 9" id="KW-0238">DNA-binding</keyword>
<evidence type="ECO:0000256" key="4">
    <source>
        <dbReference type="ARBA" id="ARBA00023015"/>
    </source>
</evidence>
<dbReference type="GO" id="GO:0006367">
    <property type="term" value="P:transcription initiation at RNA polymerase II promoter"/>
    <property type="evidence" value="ECO:0007669"/>
    <property type="project" value="UniProtKB-UniRule"/>
</dbReference>
<evidence type="ECO:0000256" key="1">
    <source>
        <dbReference type="ARBA" id="ARBA00004123"/>
    </source>
</evidence>
<evidence type="ECO:0000256" key="9">
    <source>
        <dbReference type="PIRNR" id="PIRNR015849"/>
    </source>
</evidence>
<dbReference type="PANTHER" id="PTHR10445">
    <property type="entry name" value="GENERAL TRANSCRIPTION FACTOR IIF SUBUNIT 2"/>
    <property type="match status" value="1"/>
</dbReference>
<comment type="function">
    <text evidence="9">TFIIF is a general transcription initiation factor that binds to RNA polymerase II and helps to recruit it to the initiation complex in collaboration with TFIIB.</text>
</comment>
<dbReference type="InterPro" id="IPR003196">
    <property type="entry name" value="TFIIF_beta"/>
</dbReference>
<dbReference type="Pfam" id="PF02270">
    <property type="entry name" value="TFIIF_beta"/>
    <property type="match status" value="1"/>
</dbReference>
<evidence type="ECO:0000256" key="5">
    <source>
        <dbReference type="ARBA" id="ARBA00023125"/>
    </source>
</evidence>
<dbReference type="SUPFAM" id="SSF50916">
    <property type="entry name" value="Rap30/74 interaction domains"/>
    <property type="match status" value="1"/>
</dbReference>
<dbReference type="PIRSF" id="PIRSF015849">
    <property type="entry name" value="TFIIF-beta"/>
    <property type="match status" value="1"/>
</dbReference>
<dbReference type="GO" id="GO:0016787">
    <property type="term" value="F:hydrolase activity"/>
    <property type="evidence" value="ECO:0007669"/>
    <property type="project" value="UniProtKB-KW"/>
</dbReference>
<feature type="domain" description="TFIIF beta subunit N-terminal" evidence="11">
    <location>
        <begin position="23"/>
        <end position="103"/>
    </location>
</feature>
<evidence type="ECO:0000259" key="11">
    <source>
        <dbReference type="Pfam" id="PF17683"/>
    </source>
</evidence>
<dbReference type="InterPro" id="IPR040450">
    <property type="entry name" value="TFIIF_beta_HTH"/>
</dbReference>
<dbReference type="SUPFAM" id="SSF46785">
    <property type="entry name" value="Winged helix' DNA-binding domain"/>
    <property type="match status" value="1"/>
</dbReference>
<dbReference type="Proteomes" id="UP000507470">
    <property type="component" value="Unassembled WGS sequence"/>
</dbReference>
<dbReference type="PANTHER" id="PTHR10445:SF0">
    <property type="entry name" value="GENERAL TRANSCRIPTION FACTOR IIF SUBUNIT 2"/>
    <property type="match status" value="1"/>
</dbReference>
<evidence type="ECO:0000256" key="6">
    <source>
        <dbReference type="ARBA" id="ARBA00023163"/>
    </source>
</evidence>
<keyword evidence="6 9" id="KW-0804">Transcription</keyword>
<evidence type="ECO:0000259" key="10">
    <source>
        <dbReference type="Pfam" id="PF02270"/>
    </source>
</evidence>
<keyword evidence="13" id="KW-1185">Reference proteome</keyword>
<dbReference type="CDD" id="cd07980">
    <property type="entry name" value="TFIIF_beta"/>
    <property type="match status" value="1"/>
</dbReference>
<evidence type="ECO:0000256" key="2">
    <source>
        <dbReference type="ARBA" id="ARBA00009543"/>
    </source>
</evidence>
<gene>
    <name evidence="12" type="ORF">MCOR_3143</name>
</gene>
<evidence type="ECO:0000313" key="12">
    <source>
        <dbReference type="EMBL" id="CAC5360774.1"/>
    </source>
</evidence>
<dbReference type="AlphaFoldDB" id="A0A6J8A309"/>
<dbReference type="OrthoDB" id="26094at2759"/>
<comment type="similarity">
    <text evidence="2 9">Belongs to the TFIIF beta subunit family.</text>
</comment>
<reference evidence="12 13" key="1">
    <citation type="submission" date="2020-06" db="EMBL/GenBank/DDBJ databases">
        <authorList>
            <person name="Li R."/>
            <person name="Bekaert M."/>
        </authorList>
    </citation>
    <scope>NUCLEOTIDE SEQUENCE [LARGE SCALE GENOMIC DNA]</scope>
    <source>
        <strain evidence="13">wild</strain>
    </source>
</reference>
<dbReference type="GO" id="GO:0006368">
    <property type="term" value="P:transcription elongation by RNA polymerase II"/>
    <property type="evidence" value="ECO:0007669"/>
    <property type="project" value="UniProtKB-ARBA"/>
</dbReference>
<dbReference type="FunFam" id="1.10.10.10:FF:000035">
    <property type="entry name" value="General transcription factor IIF subunit 2"/>
    <property type="match status" value="1"/>
</dbReference>
<evidence type="ECO:0000256" key="3">
    <source>
        <dbReference type="ARBA" id="ARBA00020815"/>
    </source>
</evidence>
<protein>
    <recommendedName>
        <fullName evidence="3 9">General transcription factor IIF subunit 2</fullName>
    </recommendedName>
    <alternativeName>
        <fullName evidence="8 9">Transcription initiation factor IIF subunit beta</fullName>
    </alternativeName>
</protein>
<dbReference type="InterPro" id="IPR040504">
    <property type="entry name" value="TFIIF_beta_N"/>
</dbReference>
<dbReference type="Gene3D" id="1.10.10.10">
    <property type="entry name" value="Winged helix-like DNA-binding domain superfamily/Winged helix DNA-binding domain"/>
    <property type="match status" value="1"/>
</dbReference>
<keyword evidence="4 9" id="KW-0805">Transcription regulation</keyword>
<organism evidence="12 13">
    <name type="scientific">Mytilus coruscus</name>
    <name type="common">Sea mussel</name>
    <dbReference type="NCBI Taxonomy" id="42192"/>
    <lineage>
        <taxon>Eukaryota</taxon>
        <taxon>Metazoa</taxon>
        <taxon>Spiralia</taxon>
        <taxon>Lophotrochozoa</taxon>
        <taxon>Mollusca</taxon>
        <taxon>Bivalvia</taxon>
        <taxon>Autobranchia</taxon>
        <taxon>Pteriomorphia</taxon>
        <taxon>Mytilida</taxon>
        <taxon>Mytiloidea</taxon>
        <taxon>Mytilidae</taxon>
        <taxon>Mytilinae</taxon>
        <taxon>Mytilus</taxon>
    </lineage>
</organism>
<name>A0A6J8A309_MYTCO</name>
<evidence type="ECO:0000256" key="8">
    <source>
        <dbReference type="ARBA" id="ARBA00033388"/>
    </source>
</evidence>
<keyword evidence="12" id="KW-0378">Hydrolase</keyword>
<dbReference type="GO" id="GO:0005674">
    <property type="term" value="C:transcription factor TFIIF complex"/>
    <property type="evidence" value="ECO:0007669"/>
    <property type="project" value="InterPro"/>
</dbReference>
<proteinExistence type="inferred from homology"/>
<dbReference type="Pfam" id="PF17683">
    <property type="entry name" value="TFIIF_beta_N"/>
    <property type="match status" value="1"/>
</dbReference>
<dbReference type="InterPro" id="IPR011039">
    <property type="entry name" value="TFIIF_interaction"/>
</dbReference>
<sequence length="264" mass="30502">MSMPPEFEKAHTPRDVDLNAAGRGVWLVKVPKYLSEKWNHADGGEVGKLKITRSKFPGQKPDVVFSLNDKLVKSGDTTQSPKDHKMVLTGLGNQNLVVFSETPPMITADSGAKPDHLVDKLGIEGKVIQRAECRPIADNNYLKLKRLQVEAQNKPKREVIQISEVVNAYKPISDHKFNIEHQQKMKNEGKRLRDSKDVVMERLFAAFEKHQYYNVKDLVRVTNQPITYLKEILKEICIYNMKAPHRNMWELKPEYRHYKEDERT</sequence>
<dbReference type="GO" id="GO:0003677">
    <property type="term" value="F:DNA binding"/>
    <property type="evidence" value="ECO:0007669"/>
    <property type="project" value="UniProtKB-UniRule"/>
</dbReference>
<keyword evidence="7 9" id="KW-0539">Nucleus</keyword>
<feature type="domain" description="TFIIF beta subunit HTH" evidence="10">
    <location>
        <begin position="193"/>
        <end position="256"/>
    </location>
</feature>
<comment type="subcellular location">
    <subcellularLocation>
        <location evidence="1 9">Nucleus</location>
    </subcellularLocation>
</comment>
<dbReference type="InterPro" id="IPR036388">
    <property type="entry name" value="WH-like_DNA-bd_sf"/>
</dbReference>
<evidence type="ECO:0000256" key="7">
    <source>
        <dbReference type="ARBA" id="ARBA00023242"/>
    </source>
</evidence>
<dbReference type="InterPro" id="IPR036390">
    <property type="entry name" value="WH_DNA-bd_sf"/>
</dbReference>
<dbReference type="EMBL" id="CACVKT020000572">
    <property type="protein sequence ID" value="CAC5360774.1"/>
    <property type="molecule type" value="Genomic_DNA"/>
</dbReference>
<evidence type="ECO:0000313" key="13">
    <source>
        <dbReference type="Proteomes" id="UP000507470"/>
    </source>
</evidence>
<accession>A0A6J8A309</accession>